<organism evidence="1 2">
    <name type="scientific">Salmonirosea aquatica</name>
    <dbReference type="NCBI Taxonomy" id="2654236"/>
    <lineage>
        <taxon>Bacteria</taxon>
        <taxon>Pseudomonadati</taxon>
        <taxon>Bacteroidota</taxon>
        <taxon>Cytophagia</taxon>
        <taxon>Cytophagales</taxon>
        <taxon>Spirosomataceae</taxon>
        <taxon>Salmonirosea</taxon>
    </lineage>
</organism>
<protein>
    <submittedName>
        <fullName evidence="1">Uncharacterized protein</fullName>
    </submittedName>
</protein>
<sequence>MAAKQQTIYELSIVPLIKANPFETAQESLTYFSNLKKALDTLHTALGAQGWSGTVSYSSVYRGLKSRGWFRHIFVVEGVRYFELKITTQILNPHLTTLGIDEMPTPRKRY</sequence>
<keyword evidence="2" id="KW-1185">Reference proteome</keyword>
<evidence type="ECO:0000313" key="2">
    <source>
        <dbReference type="Proteomes" id="UP000479293"/>
    </source>
</evidence>
<evidence type="ECO:0000313" key="1">
    <source>
        <dbReference type="EMBL" id="MPR34248.1"/>
    </source>
</evidence>
<accession>A0A7C9FZB9</accession>
<dbReference type="AlphaFoldDB" id="A0A7C9FZB9"/>
<comment type="caution">
    <text evidence="1">The sequence shown here is derived from an EMBL/GenBank/DDBJ whole genome shotgun (WGS) entry which is preliminary data.</text>
</comment>
<dbReference type="Proteomes" id="UP000479293">
    <property type="component" value="Unassembled WGS sequence"/>
</dbReference>
<name>A0A7C9FZB9_9BACT</name>
<gene>
    <name evidence="1" type="ORF">GBK04_13000</name>
</gene>
<dbReference type="EMBL" id="WHLY01000002">
    <property type="protein sequence ID" value="MPR34248.1"/>
    <property type="molecule type" value="Genomic_DNA"/>
</dbReference>
<reference evidence="1 2" key="1">
    <citation type="submission" date="2019-10" db="EMBL/GenBank/DDBJ databases">
        <title>Draft Genome Sequence of Cytophagaceae sp. SJW1-29.</title>
        <authorList>
            <person name="Choi A."/>
        </authorList>
    </citation>
    <scope>NUCLEOTIDE SEQUENCE [LARGE SCALE GENOMIC DNA]</scope>
    <source>
        <strain evidence="1 2">SJW1-29</strain>
    </source>
</reference>
<dbReference type="RefSeq" id="WP_152760292.1">
    <property type="nucleotide sequence ID" value="NZ_WHLY01000002.1"/>
</dbReference>
<proteinExistence type="predicted"/>